<dbReference type="EMBL" id="BQXS01009368">
    <property type="protein sequence ID" value="GKT31137.1"/>
    <property type="molecule type" value="Genomic_DNA"/>
</dbReference>
<comment type="caution">
    <text evidence="2">The sequence shown here is derived from an EMBL/GenBank/DDBJ whole genome shotgun (WGS) entry which is preliminary data.</text>
</comment>
<feature type="region of interest" description="Disordered" evidence="1">
    <location>
        <begin position="1"/>
        <end position="27"/>
    </location>
</feature>
<evidence type="ECO:0000313" key="3">
    <source>
        <dbReference type="Proteomes" id="UP001057375"/>
    </source>
</evidence>
<name>A0ABQ5KF31_9EUKA</name>
<sequence length="69" mass="7544">MDESNEGTGTDTSDSSGSIYDDSASKNREKQIIDAYDAVAIPVSSASYYMEQPNWDVPYKAGKLNNDMV</sequence>
<organism evidence="2 3">
    <name type="scientific">Aduncisulcus paluster</name>
    <dbReference type="NCBI Taxonomy" id="2918883"/>
    <lineage>
        <taxon>Eukaryota</taxon>
        <taxon>Metamonada</taxon>
        <taxon>Carpediemonas-like organisms</taxon>
        <taxon>Aduncisulcus</taxon>
    </lineage>
</organism>
<dbReference type="Proteomes" id="UP001057375">
    <property type="component" value="Unassembled WGS sequence"/>
</dbReference>
<reference evidence="2" key="1">
    <citation type="submission" date="2022-03" db="EMBL/GenBank/DDBJ databases">
        <title>Draft genome sequence of Aduncisulcus paluster, a free-living microaerophilic Fornicata.</title>
        <authorList>
            <person name="Yuyama I."/>
            <person name="Kume K."/>
            <person name="Tamura T."/>
            <person name="Inagaki Y."/>
            <person name="Hashimoto T."/>
        </authorList>
    </citation>
    <scope>NUCLEOTIDE SEQUENCE</scope>
    <source>
        <strain evidence="2">NY0171</strain>
    </source>
</reference>
<accession>A0ABQ5KF31</accession>
<feature type="compositionally biased region" description="Low complexity" evidence="1">
    <location>
        <begin position="7"/>
        <end position="22"/>
    </location>
</feature>
<keyword evidence="3" id="KW-1185">Reference proteome</keyword>
<feature type="non-terminal residue" evidence="2">
    <location>
        <position position="69"/>
    </location>
</feature>
<protein>
    <submittedName>
        <fullName evidence="2">Uncharacterized protein</fullName>
    </submittedName>
</protein>
<proteinExistence type="predicted"/>
<gene>
    <name evidence="2" type="ORF">ADUPG1_005766</name>
</gene>
<evidence type="ECO:0000313" key="2">
    <source>
        <dbReference type="EMBL" id="GKT31137.1"/>
    </source>
</evidence>
<evidence type="ECO:0000256" key="1">
    <source>
        <dbReference type="SAM" id="MobiDB-lite"/>
    </source>
</evidence>